<keyword evidence="7" id="KW-0998">Cell outer membrane</keyword>
<feature type="domain" description="Transferrin-binding protein B C-lobe handle" evidence="13">
    <location>
        <begin position="356"/>
        <end position="445"/>
    </location>
</feature>
<evidence type="ECO:0000256" key="1">
    <source>
        <dbReference type="ARBA" id="ARBA00004241"/>
    </source>
</evidence>
<dbReference type="Gene3D" id="2.40.128.240">
    <property type="match status" value="1"/>
</dbReference>
<feature type="signal peptide" evidence="11">
    <location>
        <begin position="1"/>
        <end position="21"/>
    </location>
</feature>
<proteinExistence type="predicted"/>
<dbReference type="Pfam" id="PF17483">
    <property type="entry name" value="TbpB_C"/>
    <property type="match status" value="1"/>
</dbReference>
<dbReference type="InterPro" id="IPR011250">
    <property type="entry name" value="OMP/PagP_B-barrel"/>
</dbReference>
<evidence type="ECO:0000256" key="4">
    <source>
        <dbReference type="ARBA" id="ARBA00023026"/>
    </source>
</evidence>
<evidence type="ECO:0000259" key="12">
    <source>
        <dbReference type="Pfam" id="PF01298"/>
    </source>
</evidence>
<dbReference type="Gene3D" id="2.40.128.250">
    <property type="match status" value="1"/>
</dbReference>
<dbReference type="Proteomes" id="UP000831534">
    <property type="component" value="Chromosome"/>
</dbReference>
<gene>
    <name evidence="15" type="ORF">LVJ77_09765</name>
</gene>
<feature type="chain" id="PRO_5044831312" description="Transferrin-binding protein B" evidence="11">
    <location>
        <begin position="22"/>
        <end position="595"/>
    </location>
</feature>
<organism evidence="15 16">
    <name type="scientific">Conchiformibius kuhniae</name>
    <dbReference type="NCBI Taxonomy" id="211502"/>
    <lineage>
        <taxon>Bacteria</taxon>
        <taxon>Pseudomonadati</taxon>
        <taxon>Pseudomonadota</taxon>
        <taxon>Betaproteobacteria</taxon>
        <taxon>Neisseriales</taxon>
        <taxon>Neisseriaceae</taxon>
        <taxon>Conchiformibius</taxon>
    </lineage>
</organism>
<dbReference type="InterPro" id="IPR038669">
    <property type="entry name" value="TbpB_N-lobe_sf"/>
</dbReference>
<keyword evidence="6" id="KW-0564">Palmitate</keyword>
<keyword evidence="3 11" id="KW-0732">Signal</keyword>
<accession>A0A8T9MTF9</accession>
<dbReference type="SUPFAM" id="SSF56925">
    <property type="entry name" value="OMPA-like"/>
    <property type="match status" value="2"/>
</dbReference>
<keyword evidence="16" id="KW-1185">Reference proteome</keyword>
<feature type="compositionally biased region" description="Pro residues" evidence="10">
    <location>
        <begin position="35"/>
        <end position="44"/>
    </location>
</feature>
<evidence type="ECO:0000256" key="7">
    <source>
        <dbReference type="ARBA" id="ARBA00023237"/>
    </source>
</evidence>
<evidence type="ECO:0000256" key="8">
    <source>
        <dbReference type="ARBA" id="ARBA00023288"/>
    </source>
</evidence>
<evidence type="ECO:0000256" key="3">
    <source>
        <dbReference type="ARBA" id="ARBA00022729"/>
    </source>
</evidence>
<evidence type="ECO:0000256" key="5">
    <source>
        <dbReference type="ARBA" id="ARBA00023136"/>
    </source>
</evidence>
<keyword evidence="4" id="KW-0843">Virulence</keyword>
<evidence type="ECO:0000256" key="11">
    <source>
        <dbReference type="SAM" id="SignalP"/>
    </source>
</evidence>
<keyword evidence="5" id="KW-0472">Membrane</keyword>
<feature type="domain" description="Transferrin-binding protein B C-lobe/N-lobe beta-barrel" evidence="12">
    <location>
        <begin position="194"/>
        <end position="346"/>
    </location>
</feature>
<keyword evidence="8" id="KW-0449">Lipoprotein</keyword>
<dbReference type="GO" id="GO:0009279">
    <property type="term" value="C:cell outer membrane"/>
    <property type="evidence" value="ECO:0007669"/>
    <property type="project" value="UniProtKB-SubCell"/>
</dbReference>
<dbReference type="Gene3D" id="2.40.160.90">
    <property type="match status" value="2"/>
</dbReference>
<dbReference type="Pfam" id="PF17484">
    <property type="entry name" value="TbpB_A"/>
    <property type="match status" value="1"/>
</dbReference>
<feature type="domain" description="Transferrin-binding protein B N-lobe handle" evidence="14">
    <location>
        <begin position="47"/>
        <end position="187"/>
    </location>
</feature>
<evidence type="ECO:0000256" key="6">
    <source>
        <dbReference type="ARBA" id="ARBA00023139"/>
    </source>
</evidence>
<dbReference type="Pfam" id="PF01298">
    <property type="entry name" value="TbpB_B_D"/>
    <property type="match status" value="2"/>
</dbReference>
<dbReference type="InterPro" id="IPR001677">
    <property type="entry name" value="TbpB_B_D"/>
</dbReference>
<reference evidence="15" key="2">
    <citation type="submission" date="2024-09" db="EMBL/GenBank/DDBJ databases">
        <authorList>
            <person name="Veyrier F.J."/>
        </authorList>
    </citation>
    <scope>NUCLEOTIDE SEQUENCE</scope>
    <source>
        <strain evidence="15">17694</strain>
    </source>
</reference>
<reference evidence="15" key="1">
    <citation type="journal article" date="2022" name="Res Sq">
        <title>Evolution of multicellular longitudinally dividing oral cavity symbionts (Neisseriaceae).</title>
        <authorList>
            <person name="Nyongesa S."/>
            <person name="Weber P."/>
            <person name="Bernet E."/>
            <person name="Pullido F."/>
            <person name="Nieckarz M."/>
            <person name="Delaby M."/>
            <person name="Nieves C."/>
            <person name="Viehboeck T."/>
            <person name="Krause N."/>
            <person name="Rivera-Millot A."/>
            <person name="Nakamura A."/>
            <person name="Vischer N."/>
            <person name="VanNieuwenhze M."/>
            <person name="Brun Y."/>
            <person name="Cava F."/>
            <person name="Bulgheresi S."/>
            <person name="Veyrier F."/>
        </authorList>
    </citation>
    <scope>NUCLEOTIDE SEQUENCE</scope>
    <source>
        <strain evidence="15">17694</strain>
    </source>
</reference>
<protein>
    <recommendedName>
        <fullName evidence="9">Transferrin-binding protein B</fullName>
    </recommendedName>
</protein>
<dbReference type="AlphaFoldDB" id="A0A8T9MTF9"/>
<comment type="subcellular location">
    <subcellularLocation>
        <location evidence="2">Cell outer membrane</location>
        <topology evidence="2">Lipid-anchor</topology>
    </subcellularLocation>
    <subcellularLocation>
        <location evidence="1">Cell surface</location>
    </subcellularLocation>
</comment>
<evidence type="ECO:0000313" key="16">
    <source>
        <dbReference type="Proteomes" id="UP000831534"/>
    </source>
</evidence>
<evidence type="ECO:0000313" key="15">
    <source>
        <dbReference type="EMBL" id="UOP04541.2"/>
    </source>
</evidence>
<evidence type="ECO:0000259" key="14">
    <source>
        <dbReference type="Pfam" id="PF17484"/>
    </source>
</evidence>
<evidence type="ECO:0000256" key="2">
    <source>
        <dbReference type="ARBA" id="ARBA00004459"/>
    </source>
</evidence>
<feature type="domain" description="Transferrin-binding protein B C-lobe/N-lobe beta-barrel" evidence="12">
    <location>
        <begin position="453"/>
        <end position="590"/>
    </location>
</feature>
<dbReference type="GO" id="GO:0009986">
    <property type="term" value="C:cell surface"/>
    <property type="evidence" value="ECO:0007669"/>
    <property type="project" value="UniProtKB-SubCell"/>
</dbReference>
<sequence length="595" mass="63611">MKGNFRFAAWCCCVVLLGACANNKGSFDLDDVRTTPPPAPPKPPAAYNDEQTTPREREAQLAALMQPGLGFAAKIPRKSSGIAGSYNQEQADIRPQDILALDNAFGTLPLKDALDAHPSRSKEVLLHSHDNFGAPRQRNLRYVRSGWVVDTAATFQIIEADPNIPNDVKKVYTGQLGHVYYHGTQPSKSLPAAAVRYNGTWDFVTNAKRGRKRGTFGGTSGIGSNYGATSLDEYENVNTDPGKGAVAHSSEFEVDFAAKTMTGKLLRNHPVIRDKKQEITERYRVNAKLSGNRFRGSVTASDTDDPYFGSHANTLEGGFFGPNAEELAGKFLADDHSLFGVFAAKRDEGAATESAFDAERIDLNNLAKTSGDTFGNAHTLVLDGKAFALAPAQDGSRPFVHSRTHDLGTSGSLNVHVCCGNLDYLAFGSYGKGTEGAYFFNGERTPLAEVAQKSGTAHYRGTWSAKILSKDQRGWSTDAGNGAGGSRALFDFDFKEKRFTGKLIGEGSADAFPAFKLEGKINGNGFSGTAETAEKGFNLDPKSTGSAAIVHIDADINGAFYGPDAAEIGGTIHSKQNGKDQVGGVFGAKRQTVAP</sequence>
<name>A0A8T9MTF9_9NEIS</name>
<dbReference type="EMBL" id="CP091521">
    <property type="protein sequence ID" value="UOP04541.2"/>
    <property type="molecule type" value="Genomic_DNA"/>
</dbReference>
<dbReference type="InterPro" id="IPR035316">
    <property type="entry name" value="TbpB_C-lobe"/>
</dbReference>
<dbReference type="PROSITE" id="PS51257">
    <property type="entry name" value="PROKAR_LIPOPROTEIN"/>
    <property type="match status" value="1"/>
</dbReference>
<dbReference type="InterPro" id="IPR035313">
    <property type="entry name" value="TbpB_N-lobe"/>
</dbReference>
<evidence type="ECO:0000256" key="10">
    <source>
        <dbReference type="SAM" id="MobiDB-lite"/>
    </source>
</evidence>
<dbReference type="KEGG" id="ckh:LVJ77_09765"/>
<feature type="region of interest" description="Disordered" evidence="10">
    <location>
        <begin position="31"/>
        <end position="54"/>
    </location>
</feature>
<evidence type="ECO:0000259" key="13">
    <source>
        <dbReference type="Pfam" id="PF17483"/>
    </source>
</evidence>
<dbReference type="RefSeq" id="WP_051255602.1">
    <property type="nucleotide sequence ID" value="NZ_CP091521.1"/>
</dbReference>
<dbReference type="InterPro" id="IPR038197">
    <property type="entry name" value="TbpB_C-lobe_sf"/>
</dbReference>
<evidence type="ECO:0000256" key="9">
    <source>
        <dbReference type="ARBA" id="ARBA00023628"/>
    </source>
</evidence>